<keyword evidence="5" id="KW-1185">Reference proteome</keyword>
<name>A0A1M2W3H0_TRAPU</name>
<protein>
    <recommendedName>
        <fullName evidence="3">Peptidase A1 domain-containing protein</fullName>
    </recommendedName>
</protein>
<dbReference type="CDD" id="cd05471">
    <property type="entry name" value="pepsin_like"/>
    <property type="match status" value="1"/>
</dbReference>
<dbReference type="InterPro" id="IPR001461">
    <property type="entry name" value="Aspartic_peptidase_A1"/>
</dbReference>
<dbReference type="GO" id="GO:0006508">
    <property type="term" value="P:proteolysis"/>
    <property type="evidence" value="ECO:0007669"/>
    <property type="project" value="InterPro"/>
</dbReference>
<dbReference type="InterPro" id="IPR033121">
    <property type="entry name" value="PEPTIDASE_A1"/>
</dbReference>
<dbReference type="AlphaFoldDB" id="A0A1M2W3H0"/>
<evidence type="ECO:0000256" key="2">
    <source>
        <dbReference type="SAM" id="MobiDB-lite"/>
    </source>
</evidence>
<dbReference type="InterPro" id="IPR034164">
    <property type="entry name" value="Pepsin-like_dom"/>
</dbReference>
<proteinExistence type="inferred from homology"/>
<feature type="domain" description="Peptidase A1" evidence="3">
    <location>
        <begin position="341"/>
        <end position="682"/>
    </location>
</feature>
<comment type="similarity">
    <text evidence="1">Belongs to the peptidase A1 family.</text>
</comment>
<dbReference type="Gene3D" id="2.40.70.10">
    <property type="entry name" value="Acid Proteases"/>
    <property type="match status" value="2"/>
</dbReference>
<evidence type="ECO:0000256" key="1">
    <source>
        <dbReference type="ARBA" id="ARBA00007447"/>
    </source>
</evidence>
<dbReference type="Proteomes" id="UP000184267">
    <property type="component" value="Unassembled WGS sequence"/>
</dbReference>
<dbReference type="EMBL" id="MNAD01000308">
    <property type="protein sequence ID" value="OJT14312.1"/>
    <property type="molecule type" value="Genomic_DNA"/>
</dbReference>
<evidence type="ECO:0000259" key="3">
    <source>
        <dbReference type="PROSITE" id="PS51767"/>
    </source>
</evidence>
<dbReference type="GO" id="GO:0004190">
    <property type="term" value="F:aspartic-type endopeptidase activity"/>
    <property type="evidence" value="ECO:0007669"/>
    <property type="project" value="InterPro"/>
</dbReference>
<accession>A0A1M2W3H0</accession>
<dbReference type="OrthoDB" id="3089at2759"/>
<comment type="caution">
    <text evidence="4">The sequence shown here is derived from an EMBL/GenBank/DDBJ whole genome shotgun (WGS) entry which is preliminary data.</text>
</comment>
<dbReference type="PANTHER" id="PTHR47966">
    <property type="entry name" value="BETA-SITE APP-CLEAVING ENZYME, ISOFORM A-RELATED"/>
    <property type="match status" value="1"/>
</dbReference>
<feature type="region of interest" description="Disordered" evidence="2">
    <location>
        <begin position="361"/>
        <end position="382"/>
    </location>
</feature>
<dbReference type="InterPro" id="IPR021109">
    <property type="entry name" value="Peptidase_aspartic_dom_sf"/>
</dbReference>
<dbReference type="Pfam" id="PF00026">
    <property type="entry name" value="Asp"/>
    <property type="match status" value="1"/>
</dbReference>
<dbReference type="PANTHER" id="PTHR47966:SF6">
    <property type="entry name" value="PEPTIDASE A1 DOMAIN-CONTAINING PROTEIN"/>
    <property type="match status" value="1"/>
</dbReference>
<evidence type="ECO:0000313" key="5">
    <source>
        <dbReference type="Proteomes" id="UP000184267"/>
    </source>
</evidence>
<reference evidence="4 5" key="1">
    <citation type="submission" date="2016-10" db="EMBL/GenBank/DDBJ databases">
        <title>Genome sequence of the basidiomycete white-rot fungus Trametes pubescens.</title>
        <authorList>
            <person name="Makela M.R."/>
            <person name="Granchi Z."/>
            <person name="Peng M."/>
            <person name="De Vries R.P."/>
            <person name="Grigoriev I."/>
            <person name="Riley R."/>
            <person name="Hilden K."/>
        </authorList>
    </citation>
    <scope>NUCLEOTIDE SEQUENCE [LARGE SCALE GENOMIC DNA]</scope>
    <source>
        <strain evidence="4 5">FBCC735</strain>
    </source>
</reference>
<dbReference type="STRING" id="154538.A0A1M2W3H0"/>
<evidence type="ECO:0000313" key="4">
    <source>
        <dbReference type="EMBL" id="OJT14312.1"/>
    </source>
</evidence>
<dbReference type="PROSITE" id="PS51767">
    <property type="entry name" value="PEPTIDASE_A1"/>
    <property type="match status" value="1"/>
</dbReference>
<sequence length="776" mass="83142">MAPVVSTSMGNDFPEDVLLIIILHIPAVQLNGLLRTCKRYYGILAPHIYRSVYIDIPPSGYPNSPGSDRPFQILNCLTLSSRHAAQTGDTSRFHLQFIRSISYISYDPQSDLRALPMLTTLLRMTVLVRHIHIDINQESVPLAIDMLRRRGLLRIPPTSMLDVVKMPPESPVLLPCLESVRSTKIEIVAALLEHYPLKTAAVDHAVSLQELAPLLPQANVLSRSHLTKLSVGVYAHESEISSVIRAIAAAFPRLDHLAIRCPGKACSTYLEAILGALKSEEAVNALGDLRAISINHSGRRNIYGKMLQAVLDDVRDVGTGRPPLRQVVFGKAMVSRTDEKATWKVTLKTPGRQIRISAYQTSQCTQSNAGPPHDDSKTFQPSGGDVDLIFGDSVTGTHASGPTGRDTVTLAGLVEKQPLAAVNYTDNSALANSSIEMFVEQTASSGPVVSRLILSDAFDEPLFSMTLQRDTIEVSGQGQIAIGQPPEDVNNSSLTWVPVRLYDTSVGGLSPPSFAPNEVYPLHWEVELDGVYLDDKLLPVSMQQAVGIPDPSLSALIDTGNAILRGPNDVVNTILSTVSPAFAADASAQPAFPCTDAHALAFQIGDARFPVDAHDIVSQASGSSASGQAACAAGNIVAMDAPRSGSLFSWNFGDPFLKSNLVVFYYGNLTHPSVDPPRMGFKSLVPTDAADLLEDAVGDAQKAGGSFESTADTVPTASNLIREDATESAAKATCTAHGPLSAAQPNSAQISFNYAVGSSIWNMLFPVIFGSVLREL</sequence>
<organism evidence="4 5">
    <name type="scientific">Trametes pubescens</name>
    <name type="common">White-rot fungus</name>
    <dbReference type="NCBI Taxonomy" id="154538"/>
    <lineage>
        <taxon>Eukaryota</taxon>
        <taxon>Fungi</taxon>
        <taxon>Dikarya</taxon>
        <taxon>Basidiomycota</taxon>
        <taxon>Agaricomycotina</taxon>
        <taxon>Agaricomycetes</taxon>
        <taxon>Polyporales</taxon>
        <taxon>Polyporaceae</taxon>
        <taxon>Trametes</taxon>
    </lineage>
</organism>
<gene>
    <name evidence="4" type="ORF">TRAPUB_9173</name>
</gene>
<dbReference type="SUPFAM" id="SSF50630">
    <property type="entry name" value="Acid proteases"/>
    <property type="match status" value="1"/>
</dbReference>